<organism evidence="1 2">
    <name type="scientific">Qipengyuania spongiae</name>
    <dbReference type="NCBI Taxonomy" id="2909673"/>
    <lineage>
        <taxon>Bacteria</taxon>
        <taxon>Pseudomonadati</taxon>
        <taxon>Pseudomonadota</taxon>
        <taxon>Alphaproteobacteria</taxon>
        <taxon>Sphingomonadales</taxon>
        <taxon>Erythrobacteraceae</taxon>
        <taxon>Qipengyuania</taxon>
    </lineage>
</organism>
<dbReference type="EMBL" id="CP092471">
    <property type="protein sequence ID" value="UVI40120.1"/>
    <property type="molecule type" value="Genomic_DNA"/>
</dbReference>
<proteinExistence type="predicted"/>
<evidence type="ECO:0000313" key="1">
    <source>
        <dbReference type="EMBL" id="UVI40120.1"/>
    </source>
</evidence>
<dbReference type="Proteomes" id="UP001065265">
    <property type="component" value="Chromosome"/>
</dbReference>
<gene>
    <name evidence="1" type="ORF">L1F33_03955</name>
</gene>
<reference evidence="1" key="1">
    <citation type="submission" date="2022-02" db="EMBL/GenBank/DDBJ databases">
        <title>Qipengyuania spongiae sp. nov., isolated from marine sponge.</title>
        <authorList>
            <person name="Li Z."/>
            <person name="Zhang M."/>
        </authorList>
    </citation>
    <scope>NUCLEOTIDE SEQUENCE</scope>
    <source>
        <strain evidence="1">PHS-Z21</strain>
    </source>
</reference>
<evidence type="ECO:0000313" key="2">
    <source>
        <dbReference type="Proteomes" id="UP001065265"/>
    </source>
</evidence>
<keyword evidence="2" id="KW-1185">Reference proteome</keyword>
<accession>A0ABY5T0K3</accession>
<name>A0ABY5T0K3_9SPHN</name>
<protein>
    <submittedName>
        <fullName evidence="1">Uncharacterized protein</fullName>
    </submittedName>
</protein>
<dbReference type="RefSeq" id="WP_265560121.1">
    <property type="nucleotide sequence ID" value="NZ_CP092471.1"/>
</dbReference>
<sequence>MEIPATLLQFLGSLAAILVLAGMAWKLGLGPGTTIASEDEARVAAEEAFGGYEPRETAIARDGRGVIMRDAAGAIMVLKPHGTHLAGRILGSRASAKTERDGGEEYLVVTSGERRFGTVRLAIDDATLWSDRVNAIGWGRNA</sequence>